<protein>
    <submittedName>
        <fullName evidence="2">Conjugal transfer protein</fullName>
    </submittedName>
</protein>
<dbReference type="AlphaFoldDB" id="A0A0U2WSV4"/>
<evidence type="ECO:0000313" key="5">
    <source>
        <dbReference type="Proteomes" id="UP000065473"/>
    </source>
</evidence>
<evidence type="ECO:0000313" key="4">
    <source>
        <dbReference type="Proteomes" id="UP000060043"/>
    </source>
</evidence>
<evidence type="ECO:0000256" key="1">
    <source>
        <dbReference type="SAM" id="Coils"/>
    </source>
</evidence>
<sequence>MKSTFYNRRQKIYKPPSTIEDRGNTKMSTQVVERKTPQFQGEQSSDLFLYAISSLTKEEREEIFTAFEDYFWSLIEAGELSKPAYYKLASGAIHLSDDRVLELVNDNTQAKKFLAKLLKEKAKKLLEVSAELEKEAKAEGEEE</sequence>
<keyword evidence="1" id="KW-0175">Coiled coil</keyword>
<proteinExistence type="predicted"/>
<dbReference type="Proteomes" id="UP000065473">
    <property type="component" value="Chromosome"/>
</dbReference>
<accession>A0A0U2WSV4</accession>
<dbReference type="EMBL" id="CP013694">
    <property type="protein sequence ID" value="ALU29170.1"/>
    <property type="molecule type" value="Genomic_DNA"/>
</dbReference>
<organism evidence="2 5">
    <name type="scientific">Sulfolobus acidocaldarius</name>
    <dbReference type="NCBI Taxonomy" id="2285"/>
    <lineage>
        <taxon>Archaea</taxon>
        <taxon>Thermoproteota</taxon>
        <taxon>Thermoprotei</taxon>
        <taxon>Sulfolobales</taxon>
        <taxon>Sulfolobaceae</taxon>
        <taxon>Sulfolobus</taxon>
    </lineage>
</organism>
<feature type="coiled-coil region" evidence="1">
    <location>
        <begin position="115"/>
        <end position="142"/>
    </location>
</feature>
<gene>
    <name evidence="2" type="ORF">ATY89_03930</name>
    <name evidence="3" type="ORF">ATZ20_06955</name>
</gene>
<dbReference type="EMBL" id="CP013695">
    <property type="protein sequence ID" value="ALU31895.1"/>
    <property type="molecule type" value="Genomic_DNA"/>
</dbReference>
<reference evidence="4 5" key="1">
    <citation type="submission" date="2015-12" db="EMBL/GenBank/DDBJ databases">
        <title>A stable core within a dynamic pangenome in Sulfolobus acidocaldarius.</title>
        <authorList>
            <person name="Anderson R."/>
            <person name="Kouris A."/>
            <person name="Seward C."/>
            <person name="Campbell K."/>
            <person name="Whitaker R."/>
        </authorList>
    </citation>
    <scope>NUCLEOTIDE SEQUENCE [LARGE SCALE GENOMIC DNA]</scope>
    <source>
        <strain evidence="2 5">GG12-C01-09</strain>
        <strain evidence="3 4">NG05B_CO5_07</strain>
    </source>
</reference>
<evidence type="ECO:0000313" key="2">
    <source>
        <dbReference type="EMBL" id="ALU29170.1"/>
    </source>
</evidence>
<dbReference type="Proteomes" id="UP000060043">
    <property type="component" value="Chromosome"/>
</dbReference>
<name>A0A0U2WSV4_9CREN</name>
<evidence type="ECO:0000313" key="3">
    <source>
        <dbReference type="EMBL" id="ALU31895.1"/>
    </source>
</evidence>